<dbReference type="InterPro" id="IPR013154">
    <property type="entry name" value="ADH-like_N"/>
</dbReference>
<dbReference type="InterPro" id="IPR013149">
    <property type="entry name" value="ADH-like_C"/>
</dbReference>
<dbReference type="GO" id="GO:0016651">
    <property type="term" value="F:oxidoreductase activity, acting on NAD(P)H"/>
    <property type="evidence" value="ECO:0007669"/>
    <property type="project" value="InterPro"/>
</dbReference>
<gene>
    <name evidence="2" type="ORF">TRICI_000967</name>
</gene>
<dbReference type="OrthoDB" id="9992527at2759"/>
<dbReference type="Gene3D" id="3.40.50.720">
    <property type="entry name" value="NAD(P)-binding Rossmann-like Domain"/>
    <property type="match status" value="1"/>
</dbReference>
<dbReference type="InterPro" id="IPR047122">
    <property type="entry name" value="Trans-enoyl_RdTase-like"/>
</dbReference>
<reference evidence="2" key="1">
    <citation type="journal article" date="2019" name="G3 (Bethesda)">
        <title>Genome Assemblies of Two Rare Opportunistic Yeast Pathogens: Diutina rugosa (syn. Candida rugosa) and Trichomonascus ciferrii (syn. Candida ciferrii).</title>
        <authorList>
            <person name="Mixao V."/>
            <person name="Saus E."/>
            <person name="Hansen A.P."/>
            <person name="Lass-Florl C."/>
            <person name="Gabaldon T."/>
        </authorList>
    </citation>
    <scope>NUCLEOTIDE SEQUENCE</scope>
    <source>
        <strain evidence="2">CBS 4856</strain>
    </source>
</reference>
<dbReference type="SMART" id="SM00829">
    <property type="entry name" value="PKS_ER"/>
    <property type="match status" value="1"/>
</dbReference>
<dbReference type="InterPro" id="IPR036291">
    <property type="entry name" value="NAD(P)-bd_dom_sf"/>
</dbReference>
<organism evidence="2 3">
    <name type="scientific">Trichomonascus ciferrii</name>
    <dbReference type="NCBI Taxonomy" id="44093"/>
    <lineage>
        <taxon>Eukaryota</taxon>
        <taxon>Fungi</taxon>
        <taxon>Dikarya</taxon>
        <taxon>Ascomycota</taxon>
        <taxon>Saccharomycotina</taxon>
        <taxon>Dipodascomycetes</taxon>
        <taxon>Dipodascales</taxon>
        <taxon>Trichomonascaceae</taxon>
        <taxon>Trichomonascus</taxon>
        <taxon>Trichomonascus ciferrii complex</taxon>
    </lineage>
</organism>
<dbReference type="InterPro" id="IPR011032">
    <property type="entry name" value="GroES-like_sf"/>
</dbReference>
<dbReference type="SUPFAM" id="SSF50129">
    <property type="entry name" value="GroES-like"/>
    <property type="match status" value="1"/>
</dbReference>
<dbReference type="Pfam" id="PF08240">
    <property type="entry name" value="ADH_N"/>
    <property type="match status" value="1"/>
</dbReference>
<protein>
    <recommendedName>
        <fullName evidence="1">Enoyl reductase (ER) domain-containing protein</fullName>
    </recommendedName>
</protein>
<evidence type="ECO:0000313" key="3">
    <source>
        <dbReference type="Proteomes" id="UP000761534"/>
    </source>
</evidence>
<sequence length="368" mass="39473">MTVPKVMKAFVLEGNSGVVKKDVPVPEVKANQVLVKVKSVAINPTDWKHAKYQLGPEGSILGCDYAGEIAQVGTDVKDVKVGDQCFGCVSGASTETPWNGAFAEYAVTDPALVFKVDSTLSSISKSELESDTVKTLEGAASLPVALLTVIINLGYSDGLKLEPSDANKDKIYLVWGGASSVGAIAVQFAKYLGFRVIATCSPHNAQFVESLGAEKTFNYRDSDVVDQIKAYAGDKIEIGFDTISTHQTMPLVNAVLPTDRPVHMDATLGYEDKLKDQKKDNVKYGVLFAYHVADAIKKFGVNGKAIPAPPGLHDLSRDLVKTVNTTILPKIRHLPCQILPKGLDSVKEGLEIVETGKNSGTKIVINNI</sequence>
<dbReference type="Pfam" id="PF00107">
    <property type="entry name" value="ADH_zinc_N"/>
    <property type="match status" value="1"/>
</dbReference>
<dbReference type="AlphaFoldDB" id="A0A642VAH3"/>
<accession>A0A642VAH3</accession>
<proteinExistence type="predicted"/>
<feature type="domain" description="Enoyl reductase (ER)" evidence="1">
    <location>
        <begin position="17"/>
        <end position="365"/>
    </location>
</feature>
<dbReference type="Gene3D" id="3.90.180.10">
    <property type="entry name" value="Medium-chain alcohol dehydrogenases, catalytic domain"/>
    <property type="match status" value="1"/>
</dbReference>
<comment type="caution">
    <text evidence="2">The sequence shown here is derived from an EMBL/GenBank/DDBJ whole genome shotgun (WGS) entry which is preliminary data.</text>
</comment>
<dbReference type="EMBL" id="SWFS01000078">
    <property type="protein sequence ID" value="KAA8916848.1"/>
    <property type="molecule type" value="Genomic_DNA"/>
</dbReference>
<dbReference type="PANTHER" id="PTHR45348">
    <property type="entry name" value="HYPOTHETICAL OXIDOREDUCTASE (EUROFUNG)"/>
    <property type="match status" value="1"/>
</dbReference>
<dbReference type="CDD" id="cd08249">
    <property type="entry name" value="enoyl_reductase_like"/>
    <property type="match status" value="1"/>
</dbReference>
<dbReference type="InterPro" id="IPR020843">
    <property type="entry name" value="ER"/>
</dbReference>
<keyword evidence="3" id="KW-1185">Reference proteome</keyword>
<dbReference type="Proteomes" id="UP000761534">
    <property type="component" value="Unassembled WGS sequence"/>
</dbReference>
<evidence type="ECO:0000259" key="1">
    <source>
        <dbReference type="SMART" id="SM00829"/>
    </source>
</evidence>
<dbReference type="PANTHER" id="PTHR45348:SF2">
    <property type="entry name" value="ZINC-TYPE ALCOHOL DEHYDROGENASE-LIKE PROTEIN C2E1P3.01"/>
    <property type="match status" value="1"/>
</dbReference>
<dbReference type="SUPFAM" id="SSF51735">
    <property type="entry name" value="NAD(P)-binding Rossmann-fold domains"/>
    <property type="match status" value="1"/>
</dbReference>
<name>A0A642VAH3_9ASCO</name>
<dbReference type="VEuPathDB" id="FungiDB:TRICI_000967"/>
<evidence type="ECO:0000313" key="2">
    <source>
        <dbReference type="EMBL" id="KAA8916848.1"/>
    </source>
</evidence>